<name>A0A5N6RAM9_9ROSI</name>
<reference evidence="11 12" key="1">
    <citation type="submission" date="2019-06" db="EMBL/GenBank/DDBJ databases">
        <title>A chromosomal-level reference genome of Carpinus fangiana (Coryloideae, Betulaceae).</title>
        <authorList>
            <person name="Yang X."/>
            <person name="Wang Z."/>
            <person name="Zhang L."/>
            <person name="Hao G."/>
            <person name="Liu J."/>
            <person name="Yang Y."/>
        </authorList>
    </citation>
    <scope>NUCLEOTIDE SEQUENCE [LARGE SCALE GENOMIC DNA]</scope>
    <source>
        <strain evidence="11">Cfa_2016G</strain>
        <tissue evidence="11">Leaf</tissue>
    </source>
</reference>
<dbReference type="PANTHER" id="PTHR15710">
    <property type="entry name" value="E3 UBIQUITIN-PROTEIN LIGASE PRAJA"/>
    <property type="match status" value="1"/>
</dbReference>
<dbReference type="GO" id="GO:0005737">
    <property type="term" value="C:cytoplasm"/>
    <property type="evidence" value="ECO:0007669"/>
    <property type="project" value="TreeGrafter"/>
</dbReference>
<keyword evidence="7" id="KW-0862">Zinc</keyword>
<evidence type="ECO:0000313" key="12">
    <source>
        <dbReference type="Proteomes" id="UP000327013"/>
    </source>
</evidence>
<proteinExistence type="predicted"/>
<dbReference type="Gene3D" id="3.30.40.10">
    <property type="entry name" value="Zinc/RING finger domain, C3HC4 (zinc finger)"/>
    <property type="match status" value="1"/>
</dbReference>
<dbReference type="FunFam" id="3.30.40.10:FF:000127">
    <property type="entry name" value="E3 ubiquitin-protein ligase RNF181"/>
    <property type="match status" value="1"/>
</dbReference>
<comment type="catalytic activity">
    <reaction evidence="1">
        <text>S-ubiquitinyl-[E2 ubiquitin-conjugating enzyme]-L-cysteine + [acceptor protein]-L-lysine = [E2 ubiquitin-conjugating enzyme]-L-cysteine + N(6)-ubiquitinyl-[acceptor protein]-L-lysine.</text>
        <dbReference type="EC" id="2.3.2.27"/>
    </reaction>
</comment>
<protein>
    <recommendedName>
        <fullName evidence="2">RING-type E3 ubiquitin transferase</fullName>
        <ecNumber evidence="2">2.3.2.27</ecNumber>
    </recommendedName>
</protein>
<evidence type="ECO:0000256" key="5">
    <source>
        <dbReference type="ARBA" id="ARBA00022771"/>
    </source>
</evidence>
<dbReference type="EMBL" id="CM017325">
    <property type="protein sequence ID" value="KAE8057443.1"/>
    <property type="molecule type" value="Genomic_DNA"/>
</dbReference>
<dbReference type="GO" id="GO:0016567">
    <property type="term" value="P:protein ubiquitination"/>
    <property type="evidence" value="ECO:0007669"/>
    <property type="project" value="UniProtKB-ARBA"/>
</dbReference>
<gene>
    <name evidence="11" type="ORF">FH972_014136</name>
</gene>
<evidence type="ECO:0000256" key="3">
    <source>
        <dbReference type="ARBA" id="ARBA00022679"/>
    </source>
</evidence>
<evidence type="ECO:0000313" key="11">
    <source>
        <dbReference type="EMBL" id="KAE8057443.1"/>
    </source>
</evidence>
<evidence type="ECO:0000259" key="10">
    <source>
        <dbReference type="PROSITE" id="PS50089"/>
    </source>
</evidence>
<dbReference type="GO" id="GO:0008270">
    <property type="term" value="F:zinc ion binding"/>
    <property type="evidence" value="ECO:0007669"/>
    <property type="project" value="UniProtKB-KW"/>
</dbReference>
<evidence type="ECO:0000256" key="6">
    <source>
        <dbReference type="ARBA" id="ARBA00022786"/>
    </source>
</evidence>
<organism evidence="11 12">
    <name type="scientific">Carpinus fangiana</name>
    <dbReference type="NCBI Taxonomy" id="176857"/>
    <lineage>
        <taxon>Eukaryota</taxon>
        <taxon>Viridiplantae</taxon>
        <taxon>Streptophyta</taxon>
        <taxon>Embryophyta</taxon>
        <taxon>Tracheophyta</taxon>
        <taxon>Spermatophyta</taxon>
        <taxon>Magnoliopsida</taxon>
        <taxon>eudicotyledons</taxon>
        <taxon>Gunneridae</taxon>
        <taxon>Pentapetalae</taxon>
        <taxon>rosids</taxon>
        <taxon>fabids</taxon>
        <taxon>Fagales</taxon>
        <taxon>Betulaceae</taxon>
        <taxon>Carpinus</taxon>
    </lineage>
</organism>
<keyword evidence="6" id="KW-0833">Ubl conjugation pathway</keyword>
<evidence type="ECO:0000256" key="7">
    <source>
        <dbReference type="ARBA" id="ARBA00022833"/>
    </source>
</evidence>
<dbReference type="OrthoDB" id="8062037at2759"/>
<evidence type="ECO:0000256" key="4">
    <source>
        <dbReference type="ARBA" id="ARBA00022723"/>
    </source>
</evidence>
<evidence type="ECO:0000256" key="2">
    <source>
        <dbReference type="ARBA" id="ARBA00012483"/>
    </source>
</evidence>
<dbReference type="PANTHER" id="PTHR15710:SF45">
    <property type="entry name" value="RING-TYPE DOMAIN-CONTAINING PROTEIN"/>
    <property type="match status" value="1"/>
</dbReference>
<feature type="region of interest" description="Disordered" evidence="9">
    <location>
        <begin position="177"/>
        <end position="205"/>
    </location>
</feature>
<dbReference type="Pfam" id="PF13639">
    <property type="entry name" value="zf-RING_2"/>
    <property type="match status" value="1"/>
</dbReference>
<dbReference type="GO" id="GO:0061630">
    <property type="term" value="F:ubiquitin protein ligase activity"/>
    <property type="evidence" value="ECO:0007669"/>
    <property type="project" value="UniProtKB-EC"/>
</dbReference>
<sequence>MSDSASSTEIRAQRFSIILSEIVDTLYAPENRARFVLLDPVAISYIVLGFPRNQHEARDIEALLGVTSEKRGPLPASRVSIEAMPRLTVTKEESVAKECAICLDGYEVGGKAREMPCKHSFHSGCIERWLGLHGSCPVCRFAMPVEEGNVNSGGGEEGDRRALLLPIWIAGVGDPITGRGSAAADSDESRGSDEVDDASTQDMQF</sequence>
<dbReference type="InterPro" id="IPR001841">
    <property type="entry name" value="Znf_RING"/>
</dbReference>
<dbReference type="InterPro" id="IPR013083">
    <property type="entry name" value="Znf_RING/FYVE/PHD"/>
</dbReference>
<evidence type="ECO:0000256" key="8">
    <source>
        <dbReference type="PROSITE-ProRule" id="PRU00175"/>
    </source>
</evidence>
<keyword evidence="3" id="KW-0808">Transferase</keyword>
<dbReference type="SUPFAM" id="SSF57850">
    <property type="entry name" value="RING/U-box"/>
    <property type="match status" value="1"/>
</dbReference>
<evidence type="ECO:0000256" key="1">
    <source>
        <dbReference type="ARBA" id="ARBA00000900"/>
    </source>
</evidence>
<keyword evidence="4" id="KW-0479">Metal-binding</keyword>
<dbReference type="PROSITE" id="PS50089">
    <property type="entry name" value="ZF_RING_2"/>
    <property type="match status" value="1"/>
</dbReference>
<dbReference type="AlphaFoldDB" id="A0A5N6RAM9"/>
<keyword evidence="5 8" id="KW-0863">Zinc-finger</keyword>
<dbReference type="EC" id="2.3.2.27" evidence="2"/>
<dbReference type="Proteomes" id="UP000327013">
    <property type="component" value="Chromosome 5"/>
</dbReference>
<feature type="domain" description="RING-type" evidence="10">
    <location>
        <begin position="99"/>
        <end position="140"/>
    </location>
</feature>
<dbReference type="SMART" id="SM00184">
    <property type="entry name" value="RING"/>
    <property type="match status" value="1"/>
</dbReference>
<evidence type="ECO:0000256" key="9">
    <source>
        <dbReference type="SAM" id="MobiDB-lite"/>
    </source>
</evidence>
<accession>A0A5N6RAM9</accession>
<keyword evidence="12" id="KW-1185">Reference proteome</keyword>